<evidence type="ECO:0000313" key="1">
    <source>
        <dbReference type="EMBL" id="CAF2211111.1"/>
    </source>
</evidence>
<organism evidence="1">
    <name type="scientific">Brassica napus</name>
    <name type="common">Rape</name>
    <dbReference type="NCBI Taxonomy" id="3708"/>
    <lineage>
        <taxon>Eukaryota</taxon>
        <taxon>Viridiplantae</taxon>
        <taxon>Streptophyta</taxon>
        <taxon>Embryophyta</taxon>
        <taxon>Tracheophyta</taxon>
        <taxon>Spermatophyta</taxon>
        <taxon>Magnoliopsida</taxon>
        <taxon>eudicotyledons</taxon>
        <taxon>Gunneridae</taxon>
        <taxon>Pentapetalae</taxon>
        <taxon>rosids</taxon>
        <taxon>malvids</taxon>
        <taxon>Brassicales</taxon>
        <taxon>Brassicaceae</taxon>
        <taxon>Brassiceae</taxon>
        <taxon>Brassica</taxon>
    </lineage>
</organism>
<gene>
    <name evidence="1" type="ORF">DARMORV10_A08P00420.1</name>
</gene>
<accession>A0A816ZGD3</accession>
<proteinExistence type="predicted"/>
<dbReference type="EMBL" id="HG994362">
    <property type="protein sequence ID" value="CAF2211111.1"/>
    <property type="molecule type" value="Genomic_DNA"/>
</dbReference>
<dbReference type="AlphaFoldDB" id="A0A816ZGD3"/>
<protein>
    <submittedName>
        <fullName evidence="1">(rape) hypothetical protein</fullName>
    </submittedName>
</protein>
<reference evidence="1" key="1">
    <citation type="submission" date="2021-01" db="EMBL/GenBank/DDBJ databases">
        <authorList>
            <consortium name="Genoscope - CEA"/>
            <person name="William W."/>
        </authorList>
    </citation>
    <scope>NUCLEOTIDE SEQUENCE</scope>
</reference>
<dbReference type="Proteomes" id="UP001295469">
    <property type="component" value="Chromosome A08"/>
</dbReference>
<name>A0A816ZGD3_BRANA</name>
<sequence>MLAKLPQMQHGKRESLWRESRMVFYVASPSTLNGFYLTTIQNLAQNI</sequence>